<reference evidence="4 6" key="2">
    <citation type="journal article" date="2013" name="Nature">
        <title>Insights into bilaterian evolution from three spiralian genomes.</title>
        <authorList>
            <person name="Simakov O."/>
            <person name="Marletaz F."/>
            <person name="Cho S.J."/>
            <person name="Edsinger-Gonzales E."/>
            <person name="Havlak P."/>
            <person name="Hellsten U."/>
            <person name="Kuo D.H."/>
            <person name="Larsson T."/>
            <person name="Lv J."/>
            <person name="Arendt D."/>
            <person name="Savage R."/>
            <person name="Osoegawa K."/>
            <person name="de Jong P."/>
            <person name="Grimwood J."/>
            <person name="Chapman J.A."/>
            <person name="Shapiro H."/>
            <person name="Aerts A."/>
            <person name="Otillar R.P."/>
            <person name="Terry A.Y."/>
            <person name="Boore J.L."/>
            <person name="Grigoriev I.V."/>
            <person name="Lindberg D.R."/>
            <person name="Seaver E.C."/>
            <person name="Weisblat D.A."/>
            <person name="Putnam N.H."/>
            <person name="Rokhsar D.S."/>
        </authorList>
    </citation>
    <scope>NUCLEOTIDE SEQUENCE</scope>
    <source>
        <strain evidence="4 6">I ESC-2004</strain>
    </source>
</reference>
<sequence>MQLLESFLLVVFLLGPPLASAYYVDFHIEDDLIGVNYTSDGEQLLTLTTKVTMGDGQLCSLDVRNSSSFLSQTKAAIVNGSIVFIGVNFIGLNDSLRYFITMDITSEKNHKYLPYVADDLYHISYFGRLSRIPRAKNNYLKADRVMVDIEISETCHPYYRPTHGVHSKMDPLRNILMSTILFPLIIASRTHQLCTFDDMRFRDSPLALHSCCHLKVQKVGKENLDFVCHNPEWMRSYLSNAVTFLSFLFIVTFPLMVKCLPHRRRIDSSPVAVEIQRAKESRQTDEDDEVMDTDDLELLKNQKWVYLDVDPVHWLSSSIWMIINQTCLHSRQRYIIIGLRFFAVFLCWSLDGLLMTITYIYYNSIFHYSFLAYQESILRSIFKDDGNTLYGSNYQQIFLKTTVYVPLAASVLVMTLLSPIMMAKKRIAKILFWHQKCTVLGELFECTIANKYDTSFSPGNDRVSYPDLVHSNLKHNLQHIIDVDFWKAVWNQVVCRYCHFCRFNHRSRSSVFSVLTIPVMMPLAAVYICCHCLPMLSVFTNIVKNWRQILAPCQGRLGQAMLIFTAPMFVLGCLLFFFPILELVAVFINAFMFLLIDVVRQSGDMLPKVIFLVGVVMYIHQAFVDFNDKYRDFKLEVFSIAKKMNGEQRVMRKSGLPLLLIGEPFPYEQAIPYAAYDYVCGYVQPHRSNVARSIFQLLASLFCISVFFAIILEYQIFEDVTKTSETFLSVITVMLPRVIGVMKTEGYEELKGMRQARAIEALLLEITRERADTDNEETPQPECSSGQSQ</sequence>
<feature type="region of interest" description="Disordered" evidence="1">
    <location>
        <begin position="770"/>
        <end position="789"/>
    </location>
</feature>
<evidence type="ECO:0000256" key="3">
    <source>
        <dbReference type="SAM" id="SignalP"/>
    </source>
</evidence>
<keyword evidence="3" id="KW-0732">Signal</keyword>
<keyword evidence="6" id="KW-1185">Reference proteome</keyword>
<gene>
    <name evidence="4" type="ORF">CAPTEDRAFT_201402</name>
</gene>
<reference evidence="5" key="3">
    <citation type="submission" date="2015-06" db="UniProtKB">
        <authorList>
            <consortium name="EnsemblMetazoa"/>
        </authorList>
    </citation>
    <scope>IDENTIFICATION</scope>
</reference>
<dbReference type="EMBL" id="AMQN01002691">
    <property type="status" value="NOT_ANNOTATED_CDS"/>
    <property type="molecule type" value="Genomic_DNA"/>
</dbReference>
<feature type="signal peptide" evidence="3">
    <location>
        <begin position="1"/>
        <end position="21"/>
    </location>
</feature>
<organism evidence="4">
    <name type="scientific">Capitella teleta</name>
    <name type="common">Polychaete worm</name>
    <dbReference type="NCBI Taxonomy" id="283909"/>
    <lineage>
        <taxon>Eukaryota</taxon>
        <taxon>Metazoa</taxon>
        <taxon>Spiralia</taxon>
        <taxon>Lophotrochozoa</taxon>
        <taxon>Annelida</taxon>
        <taxon>Polychaeta</taxon>
        <taxon>Sedentaria</taxon>
        <taxon>Scolecida</taxon>
        <taxon>Capitellidae</taxon>
        <taxon>Capitella</taxon>
    </lineage>
</organism>
<dbReference type="Proteomes" id="UP000014760">
    <property type="component" value="Unassembled WGS sequence"/>
</dbReference>
<feature type="transmembrane region" description="Helical" evidence="2">
    <location>
        <begin position="605"/>
        <end position="624"/>
    </location>
</feature>
<evidence type="ECO:0000313" key="4">
    <source>
        <dbReference type="EMBL" id="ELT93180.1"/>
    </source>
</evidence>
<dbReference type="EMBL" id="KB309853">
    <property type="protein sequence ID" value="ELT93180.1"/>
    <property type="molecule type" value="Genomic_DNA"/>
</dbReference>
<feature type="transmembrane region" description="Helical" evidence="2">
    <location>
        <begin position="694"/>
        <end position="714"/>
    </location>
</feature>
<evidence type="ECO:0000313" key="6">
    <source>
        <dbReference type="Proteomes" id="UP000014760"/>
    </source>
</evidence>
<proteinExistence type="predicted"/>
<accession>R7TQ69</accession>
<dbReference type="EnsemblMetazoa" id="CapteT201402">
    <property type="protein sequence ID" value="CapteP201402"/>
    <property type="gene ID" value="CapteG201402"/>
</dbReference>
<protein>
    <submittedName>
        <fullName evidence="4 5">Uncharacterized protein</fullName>
    </submittedName>
</protein>
<name>R7TQ69_CAPTE</name>
<keyword evidence="2" id="KW-0812">Transmembrane</keyword>
<dbReference type="AlphaFoldDB" id="R7TQ69"/>
<keyword evidence="2" id="KW-1133">Transmembrane helix</keyword>
<evidence type="ECO:0000313" key="5">
    <source>
        <dbReference type="EnsemblMetazoa" id="CapteP201402"/>
    </source>
</evidence>
<feature type="transmembrane region" description="Helical" evidence="2">
    <location>
        <begin position="237"/>
        <end position="257"/>
    </location>
</feature>
<feature type="transmembrane region" description="Helical" evidence="2">
    <location>
        <begin position="512"/>
        <end position="537"/>
    </location>
</feature>
<feature type="transmembrane region" description="Helical" evidence="2">
    <location>
        <begin position="583"/>
        <end position="599"/>
    </location>
</feature>
<evidence type="ECO:0000256" key="1">
    <source>
        <dbReference type="SAM" id="MobiDB-lite"/>
    </source>
</evidence>
<feature type="transmembrane region" description="Helical" evidence="2">
    <location>
        <begin position="403"/>
        <end position="423"/>
    </location>
</feature>
<evidence type="ECO:0000256" key="2">
    <source>
        <dbReference type="SAM" id="Phobius"/>
    </source>
</evidence>
<reference evidence="6" key="1">
    <citation type="submission" date="2012-12" db="EMBL/GenBank/DDBJ databases">
        <authorList>
            <person name="Hellsten U."/>
            <person name="Grimwood J."/>
            <person name="Chapman J.A."/>
            <person name="Shapiro H."/>
            <person name="Aerts A."/>
            <person name="Otillar R.P."/>
            <person name="Terry A.Y."/>
            <person name="Boore J.L."/>
            <person name="Simakov O."/>
            <person name="Marletaz F."/>
            <person name="Cho S.-J."/>
            <person name="Edsinger-Gonzales E."/>
            <person name="Havlak P."/>
            <person name="Kuo D.-H."/>
            <person name="Larsson T."/>
            <person name="Lv J."/>
            <person name="Arendt D."/>
            <person name="Savage R."/>
            <person name="Osoegawa K."/>
            <person name="de Jong P."/>
            <person name="Lindberg D.R."/>
            <person name="Seaver E.C."/>
            <person name="Weisblat D.A."/>
            <person name="Putnam N.H."/>
            <person name="Grigoriev I.V."/>
            <person name="Rokhsar D.S."/>
        </authorList>
    </citation>
    <scope>NUCLEOTIDE SEQUENCE</scope>
    <source>
        <strain evidence="6">I ESC-2004</strain>
    </source>
</reference>
<keyword evidence="2" id="KW-0472">Membrane</keyword>
<feature type="transmembrane region" description="Helical" evidence="2">
    <location>
        <begin position="341"/>
        <end position="362"/>
    </location>
</feature>
<dbReference type="OMA" id="LAYPCIN"/>
<feature type="chain" id="PRO_5008787234" evidence="3">
    <location>
        <begin position="22"/>
        <end position="789"/>
    </location>
</feature>
<dbReference type="HOGENOM" id="CLU_354605_0_0_1"/>